<accession>G8Y982</accession>
<dbReference type="Proteomes" id="UP000005222">
    <property type="component" value="Chromosome L"/>
</dbReference>
<feature type="transmembrane region" description="Helical" evidence="1">
    <location>
        <begin position="21"/>
        <end position="42"/>
    </location>
</feature>
<keyword evidence="4" id="KW-1185">Reference proteome</keyword>
<reference evidence="2" key="1">
    <citation type="submission" date="2011-10" db="EMBL/GenBank/DDBJ databases">
        <authorList>
            <person name="Genoscope - CEA"/>
        </authorList>
    </citation>
    <scope>NUCLEOTIDE SEQUENCE</scope>
</reference>
<dbReference type="EMBL" id="FO082049">
    <property type="protein sequence ID" value="CCE83996.1"/>
    <property type="molecule type" value="Genomic_DNA"/>
</dbReference>
<dbReference type="OrthoDB" id="4024574at2759"/>
<gene>
    <name evidence="2" type="primary">Piso0_004594</name>
    <name evidence="2" type="ORF">GNLVRS01_PISO0K20316g</name>
    <name evidence="3" type="ORF">GNLVRS01_PISO0L20317g</name>
</gene>
<sequence length="470" mass="53216">MAAKSSIDYLMVSDIENTMKHSSFALLLYAYIIGIAEATWLFSQAKVCDPKQKGVFPFTGFKIYREYRIEGYGGHAGHFLTIIHCDHGKQDYEKNIRTASSTDIDWNKPFCVLKPDLATKLQPKAQDKVYNLVSNKTINSFNNTAGNISRGVPNERSKFFAASNSSNMRRTDKKTENENLLASAVGAIRRFRSTILKAMDNKLERVIKGKHLRYTSAHTSTHLDDIRNADPQSSLEWESRNLVCFKMARKKKYAKRNILFYMPYTFIGGLFECPIPKANRREVFQSFTSVDFLKSFDFKCDGSIAKPVSPLIAEDSTSQWIEAGFNLFNPKLVQKIPYLSTATTLDLRFATSNTPDMFSDTWASKIDVNEDYEYTDSDLNLVAKAVSLSADYLHKFLKPMDISALLGDLNLLKTYGIKEPPQIVKQYVIKKFNTLSLDQKANLAISAFNSTSDSLSHIKKLQAIWDSTVN</sequence>
<dbReference type="Proteomes" id="UP000005222">
    <property type="component" value="Chromosome K"/>
</dbReference>
<proteinExistence type="predicted"/>
<dbReference type="EMBL" id="FO082048">
    <property type="protein sequence ID" value="CCE85027.1"/>
    <property type="molecule type" value="Genomic_DNA"/>
</dbReference>
<evidence type="ECO:0000313" key="2">
    <source>
        <dbReference type="EMBL" id="CCE83996.1"/>
    </source>
</evidence>
<dbReference type="eggNOG" id="ENOG502RY5P">
    <property type="taxonomic scope" value="Eukaryota"/>
</dbReference>
<keyword evidence="1" id="KW-0812">Transmembrane</keyword>
<dbReference type="HOGENOM" id="CLU_035993_0_0_1"/>
<reference evidence="4" key="2">
    <citation type="journal article" date="2012" name="G3 (Bethesda)">
        <title>Pichia sorbitophila, an interspecies yeast hybrid reveals early steps of genome resolution following polyploidization.</title>
        <authorList>
            <person name="Leh Louis V."/>
            <person name="Despons L."/>
            <person name="Friedrich A."/>
            <person name="Martin T."/>
            <person name="Durrens P."/>
            <person name="Casaregola S."/>
            <person name="Neuveglise C."/>
            <person name="Fairhead C."/>
            <person name="Marck C."/>
            <person name="Cruz J.A."/>
            <person name="Straub M.L."/>
            <person name="Kugler V."/>
            <person name="Sacerdot C."/>
            <person name="Uzunov Z."/>
            <person name="Thierry A."/>
            <person name="Weiss S."/>
            <person name="Bleykasten C."/>
            <person name="De Montigny J."/>
            <person name="Jacques N."/>
            <person name="Jung P."/>
            <person name="Lemaire M."/>
            <person name="Mallet S."/>
            <person name="Morel G."/>
            <person name="Richard G.F."/>
            <person name="Sarkar A."/>
            <person name="Savel G."/>
            <person name="Schacherer J."/>
            <person name="Seret M.L."/>
            <person name="Talla E."/>
            <person name="Samson G."/>
            <person name="Jubin C."/>
            <person name="Poulain J."/>
            <person name="Vacherie B."/>
            <person name="Barbe V."/>
            <person name="Pelletier E."/>
            <person name="Sherman D.J."/>
            <person name="Westhof E."/>
            <person name="Weissenbach J."/>
            <person name="Baret P.V."/>
            <person name="Wincker P."/>
            <person name="Gaillardin C."/>
            <person name="Dujon B."/>
            <person name="Souciet J.L."/>
        </authorList>
    </citation>
    <scope>NUCLEOTIDE SEQUENCE [LARGE SCALE GENOMIC DNA]</scope>
    <source>
        <strain evidence="4">ATCC MYA-4447 / BCRC 22081 / CBS 7064 / NBRC 10061 / NRRL Y-12695</strain>
    </source>
</reference>
<name>G8Y982_PICSO</name>
<organism evidence="2 4">
    <name type="scientific">Pichia sorbitophila (strain ATCC MYA-4447 / BCRC 22081 / CBS 7064 / NBRC 10061 / NRRL Y-12695)</name>
    <name type="common">Hybrid yeast</name>
    <dbReference type="NCBI Taxonomy" id="559304"/>
    <lineage>
        <taxon>Eukaryota</taxon>
        <taxon>Fungi</taxon>
        <taxon>Dikarya</taxon>
        <taxon>Ascomycota</taxon>
        <taxon>Saccharomycotina</taxon>
        <taxon>Pichiomycetes</taxon>
        <taxon>Debaryomycetaceae</taxon>
        <taxon>Millerozyma</taxon>
    </lineage>
</organism>
<keyword evidence="1" id="KW-0472">Membrane</keyword>
<keyword evidence="1" id="KW-1133">Transmembrane helix</keyword>
<protein>
    <submittedName>
        <fullName evidence="2">Piso0_004594 protein</fullName>
    </submittedName>
</protein>
<dbReference type="AlphaFoldDB" id="G8Y982"/>
<evidence type="ECO:0000256" key="1">
    <source>
        <dbReference type="SAM" id="Phobius"/>
    </source>
</evidence>
<dbReference type="InParanoid" id="G8Y982"/>
<evidence type="ECO:0000313" key="3">
    <source>
        <dbReference type="EMBL" id="CCE85027.1"/>
    </source>
</evidence>
<evidence type="ECO:0000313" key="4">
    <source>
        <dbReference type="Proteomes" id="UP000005222"/>
    </source>
</evidence>